<comment type="caution">
    <text evidence="2">The sequence shown here is derived from an EMBL/GenBank/DDBJ whole genome shotgun (WGS) entry which is preliminary data.</text>
</comment>
<dbReference type="Proteomes" id="UP000013209">
    <property type="component" value="Unassembled WGS sequence"/>
</dbReference>
<dbReference type="EMBL" id="APPH01000020">
    <property type="protein sequence ID" value="ENV08023.1"/>
    <property type="molecule type" value="Genomic_DNA"/>
</dbReference>
<dbReference type="HOGENOM" id="CLU_263490_0_0_6"/>
<dbReference type="Pfam" id="PF12770">
    <property type="entry name" value="CHAT"/>
    <property type="match status" value="1"/>
</dbReference>
<evidence type="ECO:0000313" key="2">
    <source>
        <dbReference type="EMBL" id="ENV08023.1"/>
    </source>
</evidence>
<proteinExistence type="predicted"/>
<dbReference type="eggNOG" id="ENOG50339Q7">
    <property type="taxonomic scope" value="Bacteria"/>
</dbReference>
<evidence type="ECO:0000259" key="1">
    <source>
        <dbReference type="Pfam" id="PF12770"/>
    </source>
</evidence>
<dbReference type="STRING" id="1144672.F966_03883"/>
<organism evidence="2 3">
    <name type="scientific">Acinetobacter higginsii</name>
    <dbReference type="NCBI Taxonomy" id="70347"/>
    <lineage>
        <taxon>Bacteria</taxon>
        <taxon>Pseudomonadati</taxon>
        <taxon>Pseudomonadota</taxon>
        <taxon>Gammaproteobacteria</taxon>
        <taxon>Moraxellales</taxon>
        <taxon>Moraxellaceae</taxon>
        <taxon>Acinetobacter</taxon>
    </lineage>
</organism>
<protein>
    <recommendedName>
        <fullName evidence="1">CHAT domain-containing protein</fullName>
    </recommendedName>
</protein>
<gene>
    <name evidence="2" type="ORF">F966_03883</name>
</gene>
<feature type="domain" description="CHAT" evidence="1">
    <location>
        <begin position="1140"/>
        <end position="1270"/>
    </location>
</feature>
<name>N8XKQ6_9GAMM</name>
<sequence length="1294" mass="148810">MIQNLTDDQILEIKTKNLEKHFLENYPKVQNADLLFTGEKDKFKYFQFLINIVLSVKSVKDELIIFKDIFFILPHGSVVFDIKKGESLLNEILKSRGILAAVSLIEIASLDLMSVVAIIESNVKDTNNPKVFIICNLEKIYHNEKLIDVFTEEYIEDNFITSEDREYENIANCTVFLTNYVSDKNIYLILDTDFNTHHNNEYYINRFSGFENLGITGFGASEEQKKEIDDINNIIGSAIKYIKNHEIGLAFSLIDQADKIVDKDFIKLQLLYQANKNDDFSYLVPHIHKLFEKLNFEIKSISSKLAVNLAKIALETMSVKYVGLFLDKILQESESIVELESALSIAQKISEYYFVEEISNKLKLLFPNSNKVPILEVMRLIDEEKFIDASELILEKSLNVKLAEILIRFESYLKEKDFNYIVFLNNEKLNFYESFELVPNLLIRHAFKRDALYEVYDILKESEKLLGSDRVTDNKINILERLFFLNNDISENDLIFVFKIIDDICFNIYFSPGNQSIRERFLDVLDWSNVDSKGVEILASTTCRKMINTEFNISLLVDENNDYGDDDIQNYKSIFINCLNFFKRKEIVLTGKDSLPSSVFPSSKKEVDKFIKFIGDTSNYTINNGFNVDQINFINMKISIIISASKYSSNPNIDICFIKNTASLLIQYGYNQLARDYAEQILQISLNSCHKRLAIAWLSIAEIYQRLGRNISSIFYMRCALENNNLTSEEFFNLSTTLIRSYRDLGLLIESKDIYNFSLRLISELDSGFFFKNKFIYDFLIISIEFKELSLCSTGSVERISELMASITCYAKDQLENNRELNSIAVILFQVIDLAKNNEMDIPVETLLIIELIGKSGQGDVLNSFSEVHLSNNFNSIFNFYKNLNNNRNATDMAYDSKLIHKLVADYLSVSQSDNVVNRFFSLELLADQSLPAENIMFYDKPISFYSNVSDPVCIAKEICINNDISIVLIGLDGRKKFVVGLCNMHGDVEIFTENDLDLSFEKFLKWKVDFPYKYDNDNPEHDFNYIYDSMSDIGLNINLDGEVFFILDTSIHSLTPKLFQHNDNFLGYSNLGIAITPSISWLKNKMDNDQITNGRLECWISDDKPSTVENEILPLQIMLDNFQSLSIFDDFDINLNQENSLPKTFKNSELVIIGAHGSVSEKLHTFSKISDEAQLKEHYSKLARRLENCGVVILFVCSSGRFNSHPEANTTIGLAKELIKNGCSAVIASPWPLDVMCTSHWLSKFLSSWINERKTLNKSVCEANLHVAERYSYDPLKYLALTIYGNPLRVYNN</sequence>
<dbReference type="RefSeq" id="WP_004808188.1">
    <property type="nucleotide sequence ID" value="NZ_KB849440.1"/>
</dbReference>
<dbReference type="InterPro" id="IPR024983">
    <property type="entry name" value="CHAT_dom"/>
</dbReference>
<accession>N8XKQ6</accession>
<dbReference type="PATRIC" id="fig|1144672.3.peg.3755"/>
<reference evidence="2 3" key="1">
    <citation type="submission" date="2013-02" db="EMBL/GenBank/DDBJ databases">
        <title>The Genome Sequence of Acinetobacter sp. CIP 56.2.</title>
        <authorList>
            <consortium name="The Broad Institute Genome Sequencing Platform"/>
            <consortium name="The Broad Institute Genome Sequencing Center for Infectious Disease"/>
            <person name="Cerqueira G."/>
            <person name="Feldgarden M."/>
            <person name="Courvalin P."/>
            <person name="Perichon B."/>
            <person name="Grillot-Courvalin C."/>
            <person name="Clermont D."/>
            <person name="Rocha E."/>
            <person name="Yoon E.-J."/>
            <person name="Nemec A."/>
            <person name="Walker B."/>
            <person name="Young S.K."/>
            <person name="Zeng Q."/>
            <person name="Gargeya S."/>
            <person name="Fitzgerald M."/>
            <person name="Haas B."/>
            <person name="Abouelleil A."/>
            <person name="Alvarado L."/>
            <person name="Arachchi H.M."/>
            <person name="Berlin A.M."/>
            <person name="Chapman S.B."/>
            <person name="Dewar J."/>
            <person name="Goldberg J."/>
            <person name="Griggs A."/>
            <person name="Gujja S."/>
            <person name="Hansen M."/>
            <person name="Howarth C."/>
            <person name="Imamovic A."/>
            <person name="Larimer J."/>
            <person name="McCowan C."/>
            <person name="Murphy C."/>
            <person name="Neiman D."/>
            <person name="Pearson M."/>
            <person name="Priest M."/>
            <person name="Roberts A."/>
            <person name="Saif S."/>
            <person name="Shea T."/>
            <person name="Sisk P."/>
            <person name="Sykes S."/>
            <person name="Wortman J."/>
            <person name="Nusbaum C."/>
            <person name="Birren B."/>
        </authorList>
    </citation>
    <scope>NUCLEOTIDE SEQUENCE [LARGE SCALE GENOMIC DNA]</scope>
    <source>
        <strain evidence="2 3">CIP 56.2</strain>
    </source>
</reference>
<evidence type="ECO:0000313" key="3">
    <source>
        <dbReference type="Proteomes" id="UP000013209"/>
    </source>
</evidence>